<dbReference type="EMBL" id="FZOU01000011">
    <property type="protein sequence ID" value="SNT40329.1"/>
    <property type="molecule type" value="Genomic_DNA"/>
</dbReference>
<keyword evidence="2" id="KW-0732">Signal</keyword>
<dbReference type="InterPro" id="IPR029058">
    <property type="entry name" value="AB_hydrolase_fold"/>
</dbReference>
<keyword evidence="5" id="KW-1185">Reference proteome</keyword>
<dbReference type="SUPFAM" id="SSF53474">
    <property type="entry name" value="alpha/beta-Hydrolases"/>
    <property type="match status" value="1"/>
</dbReference>
<dbReference type="Proteomes" id="UP000198356">
    <property type="component" value="Unassembled WGS sequence"/>
</dbReference>
<dbReference type="AlphaFoldDB" id="A0A239MEW4"/>
<evidence type="ECO:0000256" key="2">
    <source>
        <dbReference type="SAM" id="SignalP"/>
    </source>
</evidence>
<accession>A0A239MEW4</accession>
<proteinExistence type="predicted"/>
<keyword evidence="1" id="KW-0378">Hydrolase</keyword>
<dbReference type="RefSeq" id="WP_089410248.1">
    <property type="nucleotide sequence ID" value="NZ_FZOU01000011.1"/>
</dbReference>
<evidence type="ECO:0000256" key="1">
    <source>
        <dbReference type="ARBA" id="ARBA00022801"/>
    </source>
</evidence>
<dbReference type="InterPro" id="IPR049492">
    <property type="entry name" value="BD-FAE-like_dom"/>
</dbReference>
<protein>
    <submittedName>
        <fullName evidence="4">Acetyl esterase/lipase</fullName>
    </submittedName>
</protein>
<sequence>MIALARTFAASLLLGLASVACAQSSGQASAPTAPPATVTEPPKGFAQAIVLWPNGAPGAHGTGEGDVPKLFSYPAPGAAPHPAVVVLPGGSYSHLVMEKEGAVEARWLNERGVSAYVLEYRLGPAYRFPAPMLDGARAIRYLRSHAVDFALDPGRIGVWGFSAGGHLAGYLAAVHDAGDPAAQDPIDRQGDRPDFAILSYARVAFDKEFSPTPPMGDLIGKDAAQSVVDSIWVERLVTKDASPSFIYSTTGDQTVDARNSTAYYDALKRAGVPAELHIFERGPHGTGMAQTLAPALDELKIWPLLLEHWMTQNGWMPIQR</sequence>
<dbReference type="GO" id="GO:0016787">
    <property type="term" value="F:hydrolase activity"/>
    <property type="evidence" value="ECO:0007669"/>
    <property type="project" value="UniProtKB-KW"/>
</dbReference>
<feature type="chain" id="PRO_5012873407" evidence="2">
    <location>
        <begin position="23"/>
        <end position="320"/>
    </location>
</feature>
<gene>
    <name evidence="4" type="ORF">SAMN05421770_11183</name>
</gene>
<dbReference type="PROSITE" id="PS51257">
    <property type="entry name" value="PROKAR_LIPOPROTEIN"/>
    <property type="match status" value="1"/>
</dbReference>
<dbReference type="Gene3D" id="3.40.50.1820">
    <property type="entry name" value="alpha/beta hydrolase"/>
    <property type="match status" value="1"/>
</dbReference>
<dbReference type="PANTHER" id="PTHR48081:SF6">
    <property type="entry name" value="PEPTIDASE S9 PROLYL OLIGOPEPTIDASE CATALYTIC DOMAIN-CONTAINING PROTEIN"/>
    <property type="match status" value="1"/>
</dbReference>
<evidence type="ECO:0000259" key="3">
    <source>
        <dbReference type="Pfam" id="PF20434"/>
    </source>
</evidence>
<dbReference type="PANTHER" id="PTHR48081">
    <property type="entry name" value="AB HYDROLASE SUPERFAMILY PROTEIN C4A8.06C"/>
    <property type="match status" value="1"/>
</dbReference>
<dbReference type="OrthoDB" id="9794725at2"/>
<reference evidence="4 5" key="1">
    <citation type="submission" date="2017-06" db="EMBL/GenBank/DDBJ databases">
        <authorList>
            <person name="Kim H.J."/>
            <person name="Triplett B.A."/>
        </authorList>
    </citation>
    <scope>NUCLEOTIDE SEQUENCE [LARGE SCALE GENOMIC DNA]</scope>
    <source>
        <strain evidence="4 5">DSM 18704</strain>
    </source>
</reference>
<organism evidence="4 5">
    <name type="scientific">Granulicella rosea</name>
    <dbReference type="NCBI Taxonomy" id="474952"/>
    <lineage>
        <taxon>Bacteria</taxon>
        <taxon>Pseudomonadati</taxon>
        <taxon>Acidobacteriota</taxon>
        <taxon>Terriglobia</taxon>
        <taxon>Terriglobales</taxon>
        <taxon>Acidobacteriaceae</taxon>
        <taxon>Granulicella</taxon>
    </lineage>
</organism>
<feature type="signal peptide" evidence="2">
    <location>
        <begin position="1"/>
        <end position="22"/>
    </location>
</feature>
<name>A0A239MEW4_9BACT</name>
<feature type="domain" description="BD-FAE-like" evidence="3">
    <location>
        <begin position="74"/>
        <end position="267"/>
    </location>
</feature>
<evidence type="ECO:0000313" key="4">
    <source>
        <dbReference type="EMBL" id="SNT40329.1"/>
    </source>
</evidence>
<evidence type="ECO:0000313" key="5">
    <source>
        <dbReference type="Proteomes" id="UP000198356"/>
    </source>
</evidence>
<dbReference type="InterPro" id="IPR050300">
    <property type="entry name" value="GDXG_lipolytic_enzyme"/>
</dbReference>
<dbReference type="Pfam" id="PF20434">
    <property type="entry name" value="BD-FAE"/>
    <property type="match status" value="1"/>
</dbReference>